<name>A0A486XV09_9GAMM</name>
<dbReference type="EMBL" id="CAAJGR010000023">
    <property type="protein sequence ID" value="VHO06149.1"/>
    <property type="molecule type" value="Genomic_DNA"/>
</dbReference>
<evidence type="ECO:0000313" key="1">
    <source>
        <dbReference type="EMBL" id="VHO06149.1"/>
    </source>
</evidence>
<gene>
    <name evidence="1" type="ORF">BAL341_3187</name>
</gene>
<sequence>MLLQPLYAASAATTLSLYTEHMPPYSYQQGDKVEGINAELMRAYFGMIRPAISA</sequence>
<reference evidence="1" key="1">
    <citation type="submission" date="2019-04" db="EMBL/GenBank/DDBJ databases">
        <authorList>
            <person name="Brambilla D."/>
        </authorList>
    </citation>
    <scope>NUCLEOTIDE SEQUENCE</scope>
    <source>
        <strain evidence="1">BAL1</strain>
    </source>
</reference>
<protein>
    <submittedName>
        <fullName evidence="1">Uncharacterized protein</fullName>
    </submittedName>
</protein>
<organism evidence="1">
    <name type="scientific">Rheinheimera sp. BAL341</name>
    <dbReference type="NCBI Taxonomy" id="1708203"/>
    <lineage>
        <taxon>Bacteria</taxon>
        <taxon>Pseudomonadati</taxon>
        <taxon>Pseudomonadota</taxon>
        <taxon>Gammaproteobacteria</taxon>
        <taxon>Chromatiales</taxon>
        <taxon>Chromatiaceae</taxon>
        <taxon>Rheinheimera</taxon>
    </lineage>
</organism>
<proteinExistence type="predicted"/>
<accession>A0A486XV09</accession>
<dbReference type="AlphaFoldDB" id="A0A486XV09"/>